<comment type="caution">
    <text evidence="1">The sequence shown here is derived from an EMBL/GenBank/DDBJ whole genome shotgun (WGS) entry which is preliminary data.</text>
</comment>
<gene>
    <name evidence="1" type="ORF">PSON_ATCC_30995.1.T0670255</name>
</gene>
<proteinExistence type="predicted"/>
<protein>
    <submittedName>
        <fullName evidence="1">Uncharacterized protein</fullName>
    </submittedName>
</protein>
<dbReference type="AlphaFoldDB" id="A0A8S1P2T1"/>
<dbReference type="EMBL" id="CAJJDN010000067">
    <property type="protein sequence ID" value="CAD8097134.1"/>
    <property type="molecule type" value="Genomic_DNA"/>
</dbReference>
<evidence type="ECO:0000313" key="1">
    <source>
        <dbReference type="EMBL" id="CAD8097134.1"/>
    </source>
</evidence>
<name>A0A8S1P2T1_9CILI</name>
<accession>A0A8S1P2T1</accession>
<organism evidence="1 2">
    <name type="scientific">Paramecium sonneborni</name>
    <dbReference type="NCBI Taxonomy" id="65129"/>
    <lineage>
        <taxon>Eukaryota</taxon>
        <taxon>Sar</taxon>
        <taxon>Alveolata</taxon>
        <taxon>Ciliophora</taxon>
        <taxon>Intramacronucleata</taxon>
        <taxon>Oligohymenophorea</taxon>
        <taxon>Peniculida</taxon>
        <taxon>Parameciidae</taxon>
        <taxon>Paramecium</taxon>
    </lineage>
</organism>
<evidence type="ECO:0000313" key="2">
    <source>
        <dbReference type="Proteomes" id="UP000692954"/>
    </source>
</evidence>
<dbReference type="Proteomes" id="UP000692954">
    <property type="component" value="Unassembled WGS sequence"/>
</dbReference>
<reference evidence="1" key="1">
    <citation type="submission" date="2021-01" db="EMBL/GenBank/DDBJ databases">
        <authorList>
            <consortium name="Genoscope - CEA"/>
            <person name="William W."/>
        </authorList>
    </citation>
    <scope>NUCLEOTIDE SEQUENCE</scope>
</reference>
<sequence length="205" mass="23926">MSFCLDIQQSDTIIKESSIREQKQGLFPNQLCTFKAEDYLILNNVMESIFQIIFKELGYQENLRKIIIDKNFAQLYFIQNEDSKRLEIDFHLLAIDLALEQQEVVQINAYFDCVEKISKIQMKEISIASNIFWKKGISDSIELIKFIDNNLNKIQSNGLQYLKIFKEELLREEVIVIHESICQPLMAVPSLRNEQTTCCSICSLQ</sequence>
<keyword evidence="2" id="KW-1185">Reference proteome</keyword>